<dbReference type="KEGG" id="aten:116299410"/>
<dbReference type="OrthoDB" id="9615015at2759"/>
<reference evidence="9" key="1">
    <citation type="submission" date="2025-08" db="UniProtKB">
        <authorList>
            <consortium name="RefSeq"/>
        </authorList>
    </citation>
    <scope>IDENTIFICATION</scope>
    <source>
        <tissue evidence="9">Tentacle</tissue>
    </source>
</reference>
<comment type="subcellular location">
    <subcellularLocation>
        <location evidence="1">Cell membrane</location>
        <topology evidence="1">Multi-pass membrane protein</topology>
    </subcellularLocation>
</comment>
<dbReference type="Gene3D" id="1.20.1070.10">
    <property type="entry name" value="Rhodopsin 7-helix transmembrane proteins"/>
    <property type="match status" value="1"/>
</dbReference>
<protein>
    <submittedName>
        <fullName evidence="9">Adenosine receptor A2b-like</fullName>
    </submittedName>
</protein>
<dbReference type="Pfam" id="PF00001">
    <property type="entry name" value="7tm_1"/>
    <property type="match status" value="1"/>
</dbReference>
<feature type="transmembrane region" description="Helical" evidence="6">
    <location>
        <begin position="43"/>
        <end position="67"/>
    </location>
</feature>
<evidence type="ECO:0000256" key="6">
    <source>
        <dbReference type="SAM" id="Phobius"/>
    </source>
</evidence>
<dbReference type="InterPro" id="IPR017452">
    <property type="entry name" value="GPCR_Rhodpsn_7TM"/>
</dbReference>
<keyword evidence="3 6" id="KW-0812">Transmembrane</keyword>
<keyword evidence="4 6" id="KW-1133">Transmembrane helix</keyword>
<keyword evidence="5 6" id="KW-0472">Membrane</keyword>
<gene>
    <name evidence="9" type="primary">LOC116299410</name>
</gene>
<dbReference type="PROSITE" id="PS50262">
    <property type="entry name" value="G_PROTEIN_RECEP_F1_2"/>
    <property type="match status" value="1"/>
</dbReference>
<evidence type="ECO:0000256" key="2">
    <source>
        <dbReference type="ARBA" id="ARBA00022475"/>
    </source>
</evidence>
<dbReference type="GO" id="GO:0004930">
    <property type="term" value="F:G protein-coupled receptor activity"/>
    <property type="evidence" value="ECO:0007669"/>
    <property type="project" value="InterPro"/>
</dbReference>
<dbReference type="GeneID" id="116299410"/>
<dbReference type="RefSeq" id="XP_031563926.1">
    <property type="nucleotide sequence ID" value="XM_031708066.1"/>
</dbReference>
<evidence type="ECO:0000256" key="3">
    <source>
        <dbReference type="ARBA" id="ARBA00022692"/>
    </source>
</evidence>
<dbReference type="Proteomes" id="UP000515163">
    <property type="component" value="Unplaced"/>
</dbReference>
<keyword evidence="8" id="KW-1185">Reference proteome</keyword>
<proteinExistence type="predicted"/>
<dbReference type="AlphaFoldDB" id="A0A6P8I9Q5"/>
<evidence type="ECO:0000256" key="1">
    <source>
        <dbReference type="ARBA" id="ARBA00004651"/>
    </source>
</evidence>
<dbReference type="InterPro" id="IPR000276">
    <property type="entry name" value="GPCR_Rhodpsn"/>
</dbReference>
<feature type="transmembrane region" description="Helical" evidence="6">
    <location>
        <begin position="162"/>
        <end position="179"/>
    </location>
</feature>
<organism evidence="8 9">
    <name type="scientific">Actinia tenebrosa</name>
    <name type="common">Australian red waratah sea anemone</name>
    <dbReference type="NCBI Taxonomy" id="6105"/>
    <lineage>
        <taxon>Eukaryota</taxon>
        <taxon>Metazoa</taxon>
        <taxon>Cnidaria</taxon>
        <taxon>Anthozoa</taxon>
        <taxon>Hexacorallia</taxon>
        <taxon>Actiniaria</taxon>
        <taxon>Actiniidae</taxon>
        <taxon>Actinia</taxon>
    </lineage>
</organism>
<evidence type="ECO:0000313" key="9">
    <source>
        <dbReference type="RefSeq" id="XP_031563926.1"/>
    </source>
</evidence>
<dbReference type="InParanoid" id="A0A6P8I9Q5"/>
<feature type="transmembrane region" description="Helical" evidence="6">
    <location>
        <begin position="123"/>
        <end position="150"/>
    </location>
</feature>
<evidence type="ECO:0000259" key="7">
    <source>
        <dbReference type="PROSITE" id="PS50262"/>
    </source>
</evidence>
<sequence>MVADNQTGTLTASTVNICEGFPYLTKEIQQQLNEDFFPVLNKFFIAINVVLSPITTCMNALILISIWKTVSLHSPSHTLLANLALSDLGIGLFVLPSFIVSKSFQISKNLDAVCFVGSLAESLFFVIAGVSFFTLTCIAVNQFLVLYFHLRYNSLINMKETKITLAFVWILNIGLGVLRFKGHSINMFCSVAIVVVATCLLVTSVCYLKILKIIARHRKQINLALKITYQMQDTLSFPKYKRSVNTMLLIWLLYLVCYTPLLCLLLYVGATAERKSSKNIPIVGTCIVTMTMAGSCLNPVVYCLRIAELRCTVIKTAREILRLKP</sequence>
<keyword evidence="2" id="KW-1003">Cell membrane</keyword>
<feature type="domain" description="G-protein coupled receptors family 1 profile" evidence="7">
    <location>
        <begin position="58"/>
        <end position="302"/>
    </location>
</feature>
<feature type="transmembrane region" description="Helical" evidence="6">
    <location>
        <begin position="185"/>
        <end position="208"/>
    </location>
</feature>
<accession>A0A6P8I9Q5</accession>
<feature type="transmembrane region" description="Helical" evidence="6">
    <location>
        <begin position="282"/>
        <end position="304"/>
    </location>
</feature>
<dbReference type="SUPFAM" id="SSF81321">
    <property type="entry name" value="Family A G protein-coupled receptor-like"/>
    <property type="match status" value="1"/>
</dbReference>
<dbReference type="PRINTS" id="PR00237">
    <property type="entry name" value="GPCRRHODOPSN"/>
</dbReference>
<dbReference type="CDD" id="cd00637">
    <property type="entry name" value="7tm_classA_rhodopsin-like"/>
    <property type="match status" value="1"/>
</dbReference>
<dbReference type="FunCoup" id="A0A6P8I9Q5">
    <property type="interactions" value="713"/>
</dbReference>
<evidence type="ECO:0000256" key="5">
    <source>
        <dbReference type="ARBA" id="ARBA00023136"/>
    </source>
</evidence>
<dbReference type="PANTHER" id="PTHR22750">
    <property type="entry name" value="G-PROTEIN COUPLED RECEPTOR"/>
    <property type="match status" value="1"/>
</dbReference>
<evidence type="ECO:0000256" key="4">
    <source>
        <dbReference type="ARBA" id="ARBA00022989"/>
    </source>
</evidence>
<feature type="transmembrane region" description="Helical" evidence="6">
    <location>
        <begin position="248"/>
        <end position="270"/>
    </location>
</feature>
<name>A0A6P8I9Q5_ACTTE</name>
<evidence type="ECO:0000313" key="8">
    <source>
        <dbReference type="Proteomes" id="UP000515163"/>
    </source>
</evidence>
<dbReference type="GO" id="GO:0005886">
    <property type="term" value="C:plasma membrane"/>
    <property type="evidence" value="ECO:0007669"/>
    <property type="project" value="UniProtKB-SubCell"/>
</dbReference>
<feature type="transmembrane region" description="Helical" evidence="6">
    <location>
        <begin position="79"/>
        <end position="100"/>
    </location>
</feature>